<keyword evidence="4" id="KW-0732">Signal</keyword>
<evidence type="ECO:0000256" key="1">
    <source>
        <dbReference type="ARBA" id="ARBA00004191"/>
    </source>
</evidence>
<dbReference type="PRINTS" id="PR00807">
    <property type="entry name" value="AMBALLERGEN"/>
</dbReference>
<reference evidence="5" key="1">
    <citation type="submission" date="2017-12" db="EMBL/GenBank/DDBJ databases">
        <authorList>
            <person name="Barbosa P."/>
            <person name="Usie A."/>
            <person name="Ramos A.M."/>
        </authorList>
    </citation>
    <scope>NUCLEOTIDE SEQUENCE</scope>
    <source>
        <strain evidence="5">HL8</strain>
        <tissue evidence="5">Leaves</tissue>
    </source>
</reference>
<dbReference type="InterPro" id="IPR018082">
    <property type="entry name" value="AmbAllergen"/>
</dbReference>
<dbReference type="InterPro" id="IPR011050">
    <property type="entry name" value="Pectin_lyase_fold/virulence"/>
</dbReference>
<accession>A0AAW0M3V4</accession>
<dbReference type="PANTHER" id="PTHR31683:SF74">
    <property type="entry name" value="PECTATE LYASE"/>
    <property type="match status" value="1"/>
</dbReference>
<keyword evidence="3" id="KW-0134">Cell wall</keyword>
<name>A0AAW0M3V4_QUESU</name>
<sequence length="142" mass="15878">MTNNIRRGLTQYVVIDPSDNPINPKPGTLRHGTTMIKGKKWITFQRSMHIRLEKPLLISSFTTIDGRGANVHIAGGSMNPSVKSQANLFIAPKSGNKEVTRRNGERGSWKFYLVNDVFENGARFIETGTGGVKPNYNWEQGF</sequence>
<dbReference type="AlphaFoldDB" id="A0AAW0M3V4"/>
<evidence type="ECO:0000256" key="3">
    <source>
        <dbReference type="ARBA" id="ARBA00022512"/>
    </source>
</evidence>
<reference evidence="5" key="2">
    <citation type="journal article" date="2018" name="Sci. Data">
        <title>The draft genome sequence of cork oak.</title>
        <authorList>
            <person name="Ramos A.M."/>
            <person name="Usie A."/>
            <person name="Barbosa P."/>
            <person name="Barros P.M."/>
            <person name="Capote T."/>
            <person name="Chaves I."/>
            <person name="Simoes F."/>
            <person name="Abreu I."/>
            <person name="Carrasquinho I."/>
            <person name="Faro C."/>
            <person name="Guimaraes J.B."/>
            <person name="Mendonca D."/>
            <person name="Nobrega F."/>
            <person name="Rodrigues L."/>
            <person name="Saibo N.J.M."/>
            <person name="Varela M.C."/>
            <person name="Egas C."/>
            <person name="Matos J."/>
            <person name="Miguel C.M."/>
            <person name="Oliveira M.M."/>
            <person name="Ricardo C.P."/>
            <person name="Goncalves S."/>
        </authorList>
    </citation>
    <scope>NUCLEOTIDE SEQUENCE [LARGE SCALE GENOMIC DNA]</scope>
    <source>
        <strain evidence="5">HL8</strain>
    </source>
</reference>
<comment type="subcellular location">
    <subcellularLocation>
        <location evidence="1">Secreted</location>
        <location evidence="1">Cell wall</location>
    </subcellularLocation>
</comment>
<proteinExistence type="inferred from homology"/>
<dbReference type="Gene3D" id="2.160.20.10">
    <property type="entry name" value="Single-stranded right-handed beta-helix, Pectin lyase-like"/>
    <property type="match status" value="1"/>
</dbReference>
<comment type="caution">
    <text evidence="5">The sequence shown here is derived from an EMBL/GenBank/DDBJ whole genome shotgun (WGS) entry which is preliminary data.</text>
</comment>
<evidence type="ECO:0000256" key="2">
    <source>
        <dbReference type="ARBA" id="ARBA00010980"/>
    </source>
</evidence>
<keyword evidence="3" id="KW-0964">Secreted</keyword>
<dbReference type="InterPro" id="IPR012334">
    <property type="entry name" value="Pectin_lyas_fold"/>
</dbReference>
<protein>
    <submittedName>
        <fullName evidence="5">Pectate lyase 1</fullName>
    </submittedName>
</protein>
<reference evidence="5" key="3">
    <citation type="submission" date="2023-07" db="EMBL/GenBank/DDBJ databases">
        <title>An improved reference 1 genome and first organelle genomes of Quercus suber.</title>
        <authorList>
            <consortium name="Genosuber Consortium"/>
            <person name="Usie A."/>
            <person name="Serra O."/>
            <person name="Barros P."/>
        </authorList>
    </citation>
    <scope>NUCLEOTIDE SEQUENCE</scope>
    <source>
        <strain evidence="5">HL8</strain>
        <tissue evidence="5">Leaves</tissue>
    </source>
</reference>
<dbReference type="GO" id="GO:0030570">
    <property type="term" value="F:pectate lyase activity"/>
    <property type="evidence" value="ECO:0007669"/>
    <property type="project" value="InterPro"/>
</dbReference>
<dbReference type="EMBL" id="PKMF04000021">
    <property type="protein sequence ID" value="KAK7858189.1"/>
    <property type="molecule type" value="Genomic_DNA"/>
</dbReference>
<organism evidence="5">
    <name type="scientific">Quercus suber</name>
    <name type="common">Cork oak</name>
    <dbReference type="NCBI Taxonomy" id="58331"/>
    <lineage>
        <taxon>Eukaryota</taxon>
        <taxon>Viridiplantae</taxon>
        <taxon>Streptophyta</taxon>
        <taxon>Embryophyta</taxon>
        <taxon>Tracheophyta</taxon>
        <taxon>Spermatophyta</taxon>
        <taxon>Magnoliopsida</taxon>
        <taxon>eudicotyledons</taxon>
        <taxon>Gunneridae</taxon>
        <taxon>Pentapetalae</taxon>
        <taxon>rosids</taxon>
        <taxon>fabids</taxon>
        <taxon>Fagales</taxon>
        <taxon>Fagaceae</taxon>
        <taxon>Quercus</taxon>
    </lineage>
</organism>
<dbReference type="SUPFAM" id="SSF51126">
    <property type="entry name" value="Pectin lyase-like"/>
    <property type="match status" value="2"/>
</dbReference>
<evidence type="ECO:0000256" key="4">
    <source>
        <dbReference type="ARBA" id="ARBA00022729"/>
    </source>
</evidence>
<keyword evidence="5" id="KW-0456">Lyase</keyword>
<gene>
    <name evidence="5" type="ORF">CFP56_013771</name>
</gene>
<evidence type="ECO:0000313" key="5">
    <source>
        <dbReference type="EMBL" id="KAK7858189.1"/>
    </source>
</evidence>
<dbReference type="PANTHER" id="PTHR31683">
    <property type="entry name" value="PECTATE LYASE 18-RELATED"/>
    <property type="match status" value="1"/>
</dbReference>
<dbReference type="InterPro" id="IPR045032">
    <property type="entry name" value="PEL"/>
</dbReference>
<comment type="similarity">
    <text evidence="2">Belongs to the polysaccharide lyase 1 family.</text>
</comment>